<organism evidence="1">
    <name type="scientific">Streptomyces sp. R41</name>
    <dbReference type="NCBI Taxonomy" id="3238632"/>
    <lineage>
        <taxon>Bacteria</taxon>
        <taxon>Bacillati</taxon>
        <taxon>Actinomycetota</taxon>
        <taxon>Actinomycetes</taxon>
        <taxon>Kitasatosporales</taxon>
        <taxon>Streptomycetaceae</taxon>
        <taxon>Streptomyces</taxon>
    </lineage>
</organism>
<protein>
    <submittedName>
        <fullName evidence="1">Uncharacterized protein</fullName>
    </submittedName>
</protein>
<proteinExistence type="predicted"/>
<accession>A0AB39RBA8</accession>
<dbReference type="RefSeq" id="WP_369243611.1">
    <property type="nucleotide sequence ID" value="NZ_CP163443.1"/>
</dbReference>
<dbReference type="AlphaFoldDB" id="A0AB39RBA8"/>
<name>A0AB39RBA8_9ACTN</name>
<gene>
    <name evidence="1" type="ORF">AB5J53_00190</name>
</gene>
<reference evidence="1" key="1">
    <citation type="submission" date="2024-07" db="EMBL/GenBank/DDBJ databases">
        <authorList>
            <person name="Yu S.T."/>
        </authorList>
    </citation>
    <scope>NUCLEOTIDE SEQUENCE</scope>
    <source>
        <strain evidence="1">R41</strain>
    </source>
</reference>
<evidence type="ECO:0000313" key="1">
    <source>
        <dbReference type="EMBL" id="XDQ50254.1"/>
    </source>
</evidence>
<dbReference type="EMBL" id="CP163443">
    <property type="protein sequence ID" value="XDQ50254.1"/>
    <property type="molecule type" value="Genomic_DNA"/>
</dbReference>
<sequence length="65" mass="6827">MLPAAGPGRLDVTDALPHLHQGALGFLLIGSPRGAEDTADNGRRTVLAGRAAADPTLRPRLLVYR</sequence>